<evidence type="ECO:0000313" key="2">
    <source>
        <dbReference type="EMBL" id="CAE7386111.1"/>
    </source>
</evidence>
<feature type="region of interest" description="Disordered" evidence="1">
    <location>
        <begin position="386"/>
        <end position="411"/>
    </location>
</feature>
<protein>
    <submittedName>
        <fullName evidence="2">Uncharacterized protein</fullName>
    </submittedName>
</protein>
<dbReference type="EMBL" id="CAJNIZ010016446">
    <property type="protein sequence ID" value="CAE7386111.1"/>
    <property type="molecule type" value="Genomic_DNA"/>
</dbReference>
<organism evidence="2 3">
    <name type="scientific">Symbiodinium pilosum</name>
    <name type="common">Dinoflagellate</name>
    <dbReference type="NCBI Taxonomy" id="2952"/>
    <lineage>
        <taxon>Eukaryota</taxon>
        <taxon>Sar</taxon>
        <taxon>Alveolata</taxon>
        <taxon>Dinophyceae</taxon>
        <taxon>Suessiales</taxon>
        <taxon>Symbiodiniaceae</taxon>
        <taxon>Symbiodinium</taxon>
    </lineage>
</organism>
<accession>A0A812QH51</accession>
<reference evidence="2" key="1">
    <citation type="submission" date="2021-02" db="EMBL/GenBank/DDBJ databases">
        <authorList>
            <person name="Dougan E. K."/>
            <person name="Rhodes N."/>
            <person name="Thang M."/>
            <person name="Chan C."/>
        </authorList>
    </citation>
    <scope>NUCLEOTIDE SEQUENCE</scope>
</reference>
<comment type="caution">
    <text evidence="2">The sequence shown here is derived from an EMBL/GenBank/DDBJ whole genome shotgun (WGS) entry which is preliminary data.</text>
</comment>
<dbReference type="AlphaFoldDB" id="A0A812QH51"/>
<keyword evidence="3" id="KW-1185">Reference proteome</keyword>
<name>A0A812QH51_SYMPI</name>
<gene>
    <name evidence="2" type="ORF">SPIL2461_LOCUS9452</name>
</gene>
<evidence type="ECO:0000313" key="3">
    <source>
        <dbReference type="Proteomes" id="UP000649617"/>
    </source>
</evidence>
<dbReference type="OrthoDB" id="406002at2759"/>
<dbReference type="Proteomes" id="UP000649617">
    <property type="component" value="Unassembled WGS sequence"/>
</dbReference>
<evidence type="ECO:0000256" key="1">
    <source>
        <dbReference type="SAM" id="MobiDB-lite"/>
    </source>
</evidence>
<sequence>MLTRPESIEEWCYLVPHLLSQNGWQTVQQTPSSAVLHCSCPWGGSLVKASFWDLLLIDPPDDPAYVLCRPETRAWSWQVQPELSGESIQDLCVVAPGNCTLHWWVDWKMMPLWDVLFGCGRQLGQWKLGHASLRRNYPEKGDCSLAMFDCFKPMQRLTHSRPDKDGKYSVCVILAIPEGFHYRNWEAPHVHLALDLFRSTALWYLNRPGIQMERFQDQAMYVVLTITSFKHGRLLLPDATHEAKHTTKIDRGQDFGLSTWVRYHPSMSGSRCFSFSEYLGLFLERLGEPACTYQSLDGQDLLPYQCVMARSDWCRVRDRFQEAFTLQKSAYRRANGGTAAPRVTEGAQPRFCREARLPAPLWSQLDPVSSCGLVVHNTFLEIDESDGDTDEAVGRTRTTSPARSRCEVMAA</sequence>
<proteinExistence type="predicted"/>